<reference evidence="7 8" key="1">
    <citation type="submission" date="2022-09" db="EMBL/GenBank/DDBJ databases">
        <title>The outer-membrane cytochrome OmcA is essential for infection of Shewanella oneidensis by a zebrafish-associated bacteriophage.</title>
        <authorList>
            <person name="Grenfell A.W."/>
            <person name="Intile P."/>
            <person name="Mcfarlane J."/>
            <person name="Leung D."/>
            <person name="Abdalla K."/>
            <person name="Wold M."/>
            <person name="Kees E."/>
            <person name="Gralnick J."/>
        </authorList>
    </citation>
    <scope>NUCLEOTIDE SEQUENCE [LARGE SCALE GENOMIC DNA]</scope>
    <source>
        <strain evidence="7 8">NF-5</strain>
    </source>
</reference>
<feature type="transmembrane region" description="Helical" evidence="6">
    <location>
        <begin position="172"/>
        <end position="192"/>
    </location>
</feature>
<evidence type="ECO:0000256" key="5">
    <source>
        <dbReference type="ARBA" id="ARBA00023136"/>
    </source>
</evidence>
<feature type="transmembrane region" description="Helical" evidence="6">
    <location>
        <begin position="144"/>
        <end position="166"/>
    </location>
</feature>
<evidence type="ECO:0000256" key="1">
    <source>
        <dbReference type="ARBA" id="ARBA00004651"/>
    </source>
</evidence>
<dbReference type="RefSeq" id="WP_275892068.1">
    <property type="nucleotide sequence ID" value="NZ_JAOTLW010000005.1"/>
</dbReference>
<comment type="subcellular location">
    <subcellularLocation>
        <location evidence="1">Cell membrane</location>
        <topology evidence="1">Multi-pass membrane protein</topology>
    </subcellularLocation>
</comment>
<evidence type="ECO:0000256" key="3">
    <source>
        <dbReference type="ARBA" id="ARBA00022692"/>
    </source>
</evidence>
<evidence type="ECO:0000256" key="4">
    <source>
        <dbReference type="ARBA" id="ARBA00022989"/>
    </source>
</evidence>
<dbReference type="PANTHER" id="PTHR30250:SF30">
    <property type="entry name" value="LIPID III FLIPPASE"/>
    <property type="match status" value="1"/>
</dbReference>
<proteinExistence type="predicted"/>
<evidence type="ECO:0000313" key="7">
    <source>
        <dbReference type="EMBL" id="MDI5831232.1"/>
    </source>
</evidence>
<dbReference type="EMBL" id="JAOTLW010000005">
    <property type="protein sequence ID" value="MDI5831232.1"/>
    <property type="molecule type" value="Genomic_DNA"/>
</dbReference>
<sequence>MRVTSLNSISVFVKIAVMLWLNKILAIAVGPSGYAAIGQFQNAIQVITSLSNGVSPTGIIKYTAENTESDEIHRLWKTAGTTTLLFSLIGSCIVYLNSEALSEYIFNSKELKSCFYWLAISLPFIAFNALFVAILNGKKEFKSLVVANILGSVLSAISVPFLVYFYELEGALIGLAIYQGLALFSTIWICNKHQWFHFKFFFGYIERKVFLKLLKYLGAGLITALSAPIASIFIRDLLTQDLGSNVAGNWEAMLRLSNGYLMLITTAASVYLLPRFSELQDREALLRELFKSIFITVVILLLLFPIVFNLKFFIVPLLLSSQFDKIYSFMGMYLLGDFFKVISFIVVYLFIAKEKLYIYIFTEIFFSLLYVILASFLIQESGVDGVINAYVITYFLCSLFLFFMVYIRYVRVNKNEFA</sequence>
<dbReference type="Proteomes" id="UP001159075">
    <property type="component" value="Unassembled WGS sequence"/>
</dbReference>
<comment type="caution">
    <text evidence="7">The sequence shown here is derived from an EMBL/GenBank/DDBJ whole genome shotgun (WGS) entry which is preliminary data.</text>
</comment>
<feature type="transmembrane region" description="Helical" evidence="6">
    <location>
        <begin position="213"/>
        <end position="234"/>
    </location>
</feature>
<keyword evidence="4 6" id="KW-1133">Transmembrane helix</keyword>
<keyword evidence="3 6" id="KW-0812">Transmembrane</keyword>
<feature type="transmembrane region" description="Helical" evidence="6">
    <location>
        <begin position="12"/>
        <end position="37"/>
    </location>
</feature>
<evidence type="ECO:0000256" key="6">
    <source>
        <dbReference type="SAM" id="Phobius"/>
    </source>
</evidence>
<evidence type="ECO:0000256" key="2">
    <source>
        <dbReference type="ARBA" id="ARBA00022475"/>
    </source>
</evidence>
<dbReference type="Pfam" id="PF13440">
    <property type="entry name" value="Polysacc_synt_3"/>
    <property type="match status" value="1"/>
</dbReference>
<protein>
    <submittedName>
        <fullName evidence="7">O-antigen translocase</fullName>
    </submittedName>
</protein>
<keyword evidence="8" id="KW-1185">Reference proteome</keyword>
<evidence type="ECO:0000313" key="8">
    <source>
        <dbReference type="Proteomes" id="UP001159075"/>
    </source>
</evidence>
<feature type="transmembrane region" description="Helical" evidence="6">
    <location>
        <begin position="75"/>
        <end position="96"/>
    </location>
</feature>
<keyword evidence="2" id="KW-1003">Cell membrane</keyword>
<dbReference type="InterPro" id="IPR050833">
    <property type="entry name" value="Poly_Biosynth_Transport"/>
</dbReference>
<keyword evidence="5 6" id="KW-0472">Membrane</keyword>
<feature type="transmembrane region" description="Helical" evidence="6">
    <location>
        <begin position="390"/>
        <end position="409"/>
    </location>
</feature>
<dbReference type="InterPro" id="IPR044550">
    <property type="entry name" value="WzxE"/>
</dbReference>
<feature type="transmembrane region" description="Helical" evidence="6">
    <location>
        <begin position="358"/>
        <end position="378"/>
    </location>
</feature>
<feature type="transmembrane region" description="Helical" evidence="6">
    <location>
        <begin position="326"/>
        <end position="351"/>
    </location>
</feature>
<gene>
    <name evidence="7" type="ORF">ODY93_06615</name>
</gene>
<feature type="transmembrane region" description="Helical" evidence="6">
    <location>
        <begin position="254"/>
        <end position="273"/>
    </location>
</feature>
<feature type="transmembrane region" description="Helical" evidence="6">
    <location>
        <begin position="293"/>
        <end position="314"/>
    </location>
</feature>
<accession>A0ABT6U9T8</accession>
<organism evidence="7 8">
    <name type="scientific">Shewanella xiamenensis</name>
    <dbReference type="NCBI Taxonomy" id="332186"/>
    <lineage>
        <taxon>Bacteria</taxon>
        <taxon>Pseudomonadati</taxon>
        <taxon>Pseudomonadota</taxon>
        <taxon>Gammaproteobacteria</taxon>
        <taxon>Alteromonadales</taxon>
        <taxon>Shewanellaceae</taxon>
        <taxon>Shewanella</taxon>
    </lineage>
</organism>
<dbReference type="PANTHER" id="PTHR30250">
    <property type="entry name" value="PST FAMILY PREDICTED COLANIC ACID TRANSPORTER"/>
    <property type="match status" value="1"/>
</dbReference>
<dbReference type="CDD" id="cd13125">
    <property type="entry name" value="MATE_like_10"/>
    <property type="match status" value="1"/>
</dbReference>
<name>A0ABT6U9T8_9GAMM</name>
<feature type="transmembrane region" description="Helical" evidence="6">
    <location>
        <begin position="116"/>
        <end position="137"/>
    </location>
</feature>